<keyword evidence="2" id="KW-1185">Reference proteome</keyword>
<dbReference type="RefSeq" id="WP_097132085.1">
    <property type="nucleotide sequence ID" value="NZ_OCNH01000010.1"/>
</dbReference>
<name>A0A286GVW3_9BACT</name>
<protein>
    <submittedName>
        <fullName evidence="1">Uncharacterized protein</fullName>
    </submittedName>
</protein>
<dbReference type="EMBL" id="OCNH01000010">
    <property type="protein sequence ID" value="SOD99697.1"/>
    <property type="molecule type" value="Genomic_DNA"/>
</dbReference>
<organism evidence="1 2">
    <name type="scientific">Spirosoma fluviale</name>
    <dbReference type="NCBI Taxonomy" id="1597977"/>
    <lineage>
        <taxon>Bacteria</taxon>
        <taxon>Pseudomonadati</taxon>
        <taxon>Bacteroidota</taxon>
        <taxon>Cytophagia</taxon>
        <taxon>Cytophagales</taxon>
        <taxon>Cytophagaceae</taxon>
        <taxon>Spirosoma</taxon>
    </lineage>
</organism>
<dbReference type="Proteomes" id="UP000219452">
    <property type="component" value="Unassembled WGS sequence"/>
</dbReference>
<accession>A0A286GVW3</accession>
<sequence>MLHTSILNTEIDLNRFSKVYAGRSGGMPVDADFLLQGTVRIFYDDQQPDRWLAGYCVNDQAPYRYLAVHTPTAQAALLAQHQISPDDIVEIGAIWMDVSGLGRAGRWQVYQFMLADAYATGKGIVLGGTVYARIRDFQMQVVKHPLFDGTVLLGGKQQRVWLYFARREELWFDFFRFTTREFSQPMTGPFINTAHSLNQVA</sequence>
<reference evidence="2" key="1">
    <citation type="submission" date="2017-09" db="EMBL/GenBank/DDBJ databases">
        <authorList>
            <person name="Varghese N."/>
            <person name="Submissions S."/>
        </authorList>
    </citation>
    <scope>NUCLEOTIDE SEQUENCE [LARGE SCALE GENOMIC DNA]</scope>
    <source>
        <strain evidence="2">DSM 29961</strain>
    </source>
</reference>
<dbReference type="AlphaFoldDB" id="A0A286GVW3"/>
<evidence type="ECO:0000313" key="2">
    <source>
        <dbReference type="Proteomes" id="UP000219452"/>
    </source>
</evidence>
<evidence type="ECO:0000313" key="1">
    <source>
        <dbReference type="EMBL" id="SOD99697.1"/>
    </source>
</evidence>
<gene>
    <name evidence="1" type="ORF">SAMN06269250_0116</name>
</gene>
<dbReference type="OrthoDB" id="942108at2"/>
<proteinExistence type="predicted"/>